<evidence type="ECO:0000313" key="3">
    <source>
        <dbReference type="Proteomes" id="UP000664203"/>
    </source>
</evidence>
<evidence type="ECO:0000256" key="1">
    <source>
        <dbReference type="SAM" id="MobiDB-lite"/>
    </source>
</evidence>
<proteinExistence type="predicted"/>
<accession>A0A8H3J9R6</accession>
<dbReference type="OrthoDB" id="10483115at2759"/>
<organism evidence="2 3">
    <name type="scientific">Alectoria fallacina</name>
    <dbReference type="NCBI Taxonomy" id="1903189"/>
    <lineage>
        <taxon>Eukaryota</taxon>
        <taxon>Fungi</taxon>
        <taxon>Dikarya</taxon>
        <taxon>Ascomycota</taxon>
        <taxon>Pezizomycotina</taxon>
        <taxon>Lecanoromycetes</taxon>
        <taxon>OSLEUM clade</taxon>
        <taxon>Lecanoromycetidae</taxon>
        <taxon>Lecanorales</taxon>
        <taxon>Lecanorineae</taxon>
        <taxon>Parmeliaceae</taxon>
        <taxon>Alectoria</taxon>
    </lineage>
</organism>
<protein>
    <submittedName>
        <fullName evidence="2">Uncharacterized protein</fullName>
    </submittedName>
</protein>
<name>A0A8H3J9R6_9LECA</name>
<evidence type="ECO:0000313" key="2">
    <source>
        <dbReference type="EMBL" id="CAF9943480.1"/>
    </source>
</evidence>
<feature type="compositionally biased region" description="Polar residues" evidence="1">
    <location>
        <begin position="787"/>
        <end position="796"/>
    </location>
</feature>
<dbReference type="Proteomes" id="UP000664203">
    <property type="component" value="Unassembled WGS sequence"/>
</dbReference>
<dbReference type="EMBL" id="CAJPDR010001058">
    <property type="protein sequence ID" value="CAF9943480.1"/>
    <property type="molecule type" value="Genomic_DNA"/>
</dbReference>
<dbReference type="AlphaFoldDB" id="A0A8H3J9R6"/>
<reference evidence="2" key="1">
    <citation type="submission" date="2021-03" db="EMBL/GenBank/DDBJ databases">
        <authorList>
            <person name="Tagirdzhanova G."/>
        </authorList>
    </citation>
    <scope>NUCLEOTIDE SEQUENCE</scope>
</reference>
<feature type="region of interest" description="Disordered" evidence="1">
    <location>
        <begin position="699"/>
        <end position="739"/>
    </location>
</feature>
<sequence length="826" mass="91530">MSSYTARDGTTLLFPGISDAALVNVTPATFFDKLMQSNPNAYRSLTRSVVTCIFIMMGISRRLTESAQSNVRIQAQDMVKRWEASEEWKVLGSIMKNNPQPARTRPYNESKNPSFQFDSKIFTLPQPSKELFNRGNLDNVRFSKTFANQNVHQAVSRRIISAAVGYFAIHYFPDTAAKIFISFNEQLCLPKRPFYLQNDINRSGVLKINLPSEGVSAPAIATSLTCNGNISDDQTKANKIPKDISANAHRETHVSQRLGLLQPTHLEDPASRCSSILVSLPSKVANGATINTHVHSIREKRSNGTELYQIEVVAPHGPSFILTCKNNFHRDYVFRGLSDRNMNRGSQTAVELSMERAENNDASANAQWYLPIEFDDSISAIFETLRNSFRNTGTIPGKDLIEDLSETTIKRRVLVIHARSDPWLKKYAMTSKGYTKRLLHAELVGSNEECCICQEVIQGHQSLLTGHTSNQAGELTKNVTPSPRGPSPPPQVPNWEGKTLPTSPDMKTALDTSNLPDRPAAQSAEEGDAFVPWQVPAAHSSSLAEVTISQFVADFAELNGRERACAATGLDIVSAFNGHIDSNFPGSSYEEKVSALRRKYYGVLSTSFRPNFPALENNRAFMLGKANLCNLPSGTTVPLMPEPVGEGSNVKYQTTRDQNLRRRKYQAKQKADALDPATPGILMILGQIKNAVEPRGFEEVDGAYEEPESYRRIQEKSKAEVEEAHSGSAKGELGRKRRSRTKRKIKLLVNDLVPQVTDAHETAPRKYQKTVHGQSSSDSTEPKGEDNSMQGSGSSNLSIVDNFLFKLGEELDAKAARKIRFSAYPE</sequence>
<gene>
    <name evidence="2" type="ORF">ALECFALPRED_000465</name>
</gene>
<feature type="compositionally biased region" description="Basic and acidic residues" evidence="1">
    <location>
        <begin position="708"/>
        <end position="725"/>
    </location>
</feature>
<comment type="caution">
    <text evidence="2">The sequence shown here is derived from an EMBL/GenBank/DDBJ whole genome shotgun (WGS) entry which is preliminary data.</text>
</comment>
<keyword evidence="3" id="KW-1185">Reference proteome</keyword>
<feature type="compositionally biased region" description="Pro residues" evidence="1">
    <location>
        <begin position="483"/>
        <end position="492"/>
    </location>
</feature>
<feature type="region of interest" description="Disordered" evidence="1">
    <location>
        <begin position="756"/>
        <end position="796"/>
    </location>
</feature>
<feature type="region of interest" description="Disordered" evidence="1">
    <location>
        <begin position="473"/>
        <end position="526"/>
    </location>
</feature>